<evidence type="ECO:0000256" key="2">
    <source>
        <dbReference type="ARBA" id="ARBA00006991"/>
    </source>
</evidence>
<dbReference type="GO" id="GO:0000981">
    <property type="term" value="F:DNA-binding transcription factor activity, RNA polymerase II-specific"/>
    <property type="evidence" value="ECO:0007669"/>
    <property type="project" value="TreeGrafter"/>
</dbReference>
<dbReference type="AlphaFoldDB" id="A0AAD1TZU9"/>
<dbReference type="InterPro" id="IPR013087">
    <property type="entry name" value="Znf_C2H2_type"/>
</dbReference>
<dbReference type="Gene3D" id="3.30.160.60">
    <property type="entry name" value="Classic Zinc Finger"/>
    <property type="match status" value="2"/>
</dbReference>
<keyword evidence="7" id="KW-0805">Transcription regulation</keyword>
<evidence type="ECO:0000256" key="6">
    <source>
        <dbReference type="ARBA" id="ARBA00022833"/>
    </source>
</evidence>
<evidence type="ECO:0000256" key="3">
    <source>
        <dbReference type="ARBA" id="ARBA00022723"/>
    </source>
</evidence>
<dbReference type="SUPFAM" id="SSF57667">
    <property type="entry name" value="beta-beta-alpha zinc fingers"/>
    <property type="match status" value="1"/>
</dbReference>
<evidence type="ECO:0000256" key="7">
    <source>
        <dbReference type="ARBA" id="ARBA00023015"/>
    </source>
</evidence>
<dbReference type="Pfam" id="PF00096">
    <property type="entry name" value="zf-C2H2"/>
    <property type="match status" value="1"/>
</dbReference>
<dbReference type="PANTHER" id="PTHR24409:SF331">
    <property type="entry name" value="ZINC FINGER PROTEIN 322A"/>
    <property type="match status" value="1"/>
</dbReference>
<evidence type="ECO:0000313" key="12">
    <source>
        <dbReference type="EMBL" id="CAI2359178.1"/>
    </source>
</evidence>
<comment type="similarity">
    <text evidence="2">Belongs to the krueppel C2H2-type zinc-finger protein family.</text>
</comment>
<accession>A0AAD1TZU9</accession>
<feature type="domain" description="C2H2-type" evidence="11">
    <location>
        <begin position="177"/>
        <end position="204"/>
    </location>
</feature>
<keyword evidence="5 10" id="KW-0863">Zinc-finger</keyword>
<dbReference type="GO" id="GO:0008270">
    <property type="term" value="F:zinc ion binding"/>
    <property type="evidence" value="ECO:0007669"/>
    <property type="project" value="UniProtKB-KW"/>
</dbReference>
<evidence type="ECO:0000313" key="13">
    <source>
        <dbReference type="Proteomes" id="UP001295684"/>
    </source>
</evidence>
<dbReference type="PANTHER" id="PTHR24409">
    <property type="entry name" value="ZINC FINGER PROTEIN 142"/>
    <property type="match status" value="1"/>
</dbReference>
<comment type="subcellular location">
    <subcellularLocation>
        <location evidence="1">Nucleus</location>
    </subcellularLocation>
</comment>
<reference evidence="12" key="1">
    <citation type="submission" date="2023-07" db="EMBL/GenBank/DDBJ databases">
        <authorList>
            <consortium name="AG Swart"/>
            <person name="Singh M."/>
            <person name="Singh A."/>
            <person name="Seah K."/>
            <person name="Emmerich C."/>
        </authorList>
    </citation>
    <scope>NUCLEOTIDE SEQUENCE</scope>
    <source>
        <strain evidence="12">DP1</strain>
    </source>
</reference>
<keyword evidence="8" id="KW-0804">Transcription</keyword>
<dbReference type="GO" id="GO:0000977">
    <property type="term" value="F:RNA polymerase II transcription regulatory region sequence-specific DNA binding"/>
    <property type="evidence" value="ECO:0007669"/>
    <property type="project" value="TreeGrafter"/>
</dbReference>
<evidence type="ECO:0000256" key="9">
    <source>
        <dbReference type="ARBA" id="ARBA00023242"/>
    </source>
</evidence>
<evidence type="ECO:0000256" key="8">
    <source>
        <dbReference type="ARBA" id="ARBA00023163"/>
    </source>
</evidence>
<dbReference type="PROSITE" id="PS00028">
    <property type="entry name" value="ZINC_FINGER_C2H2_1"/>
    <property type="match status" value="2"/>
</dbReference>
<evidence type="ECO:0000256" key="10">
    <source>
        <dbReference type="PROSITE-ProRule" id="PRU00042"/>
    </source>
</evidence>
<dbReference type="InterPro" id="IPR036236">
    <property type="entry name" value="Znf_C2H2_sf"/>
</dbReference>
<dbReference type="GO" id="GO:0005634">
    <property type="term" value="C:nucleus"/>
    <property type="evidence" value="ECO:0007669"/>
    <property type="project" value="UniProtKB-SubCell"/>
</dbReference>
<dbReference type="EMBL" id="CAMPGE010000431">
    <property type="protein sequence ID" value="CAI2359178.1"/>
    <property type="molecule type" value="Genomic_DNA"/>
</dbReference>
<gene>
    <name evidence="12" type="ORF">ECRASSUSDP1_LOCUS463</name>
</gene>
<dbReference type="FunFam" id="3.30.160.60:FF:000130">
    <property type="entry name" value="Spalt-like transcription factor 4"/>
    <property type="match status" value="1"/>
</dbReference>
<evidence type="ECO:0000256" key="1">
    <source>
        <dbReference type="ARBA" id="ARBA00004123"/>
    </source>
</evidence>
<evidence type="ECO:0000256" key="5">
    <source>
        <dbReference type="ARBA" id="ARBA00022771"/>
    </source>
</evidence>
<dbReference type="PROSITE" id="PS50157">
    <property type="entry name" value="ZINC_FINGER_C2H2_2"/>
    <property type="match status" value="2"/>
</dbReference>
<dbReference type="Proteomes" id="UP001295684">
    <property type="component" value="Unassembled WGS sequence"/>
</dbReference>
<name>A0AAD1TZU9_EUPCR</name>
<evidence type="ECO:0000256" key="4">
    <source>
        <dbReference type="ARBA" id="ARBA00022737"/>
    </source>
</evidence>
<proteinExistence type="inferred from homology"/>
<keyword evidence="13" id="KW-1185">Reference proteome</keyword>
<evidence type="ECO:0000259" key="11">
    <source>
        <dbReference type="PROSITE" id="PS50157"/>
    </source>
</evidence>
<organism evidence="12 13">
    <name type="scientific">Euplotes crassus</name>
    <dbReference type="NCBI Taxonomy" id="5936"/>
    <lineage>
        <taxon>Eukaryota</taxon>
        <taxon>Sar</taxon>
        <taxon>Alveolata</taxon>
        <taxon>Ciliophora</taxon>
        <taxon>Intramacronucleata</taxon>
        <taxon>Spirotrichea</taxon>
        <taxon>Hypotrichia</taxon>
        <taxon>Euplotida</taxon>
        <taxon>Euplotidae</taxon>
        <taxon>Moneuplotes</taxon>
    </lineage>
</organism>
<dbReference type="SMART" id="SM00355">
    <property type="entry name" value="ZnF_C2H2"/>
    <property type="match status" value="2"/>
</dbReference>
<feature type="domain" description="C2H2-type" evidence="11">
    <location>
        <begin position="147"/>
        <end position="176"/>
    </location>
</feature>
<keyword evidence="3" id="KW-0479">Metal-binding</keyword>
<keyword evidence="4" id="KW-0677">Repeat</keyword>
<comment type="caution">
    <text evidence="12">The sequence shown here is derived from an EMBL/GenBank/DDBJ whole genome shotgun (WGS) entry which is preliminary data.</text>
</comment>
<sequence>MMFMNLKTKKARFDRILPLPVKLGGFEENAVEEEGDRRFYGGLDGYCKCDLESMCYGIICYPNNLMIKCDSAPFCYQVPIPQSENKNQTNYLIPNATQNFYSYQKEEIPESSLSSVKKFKIKQKLLSKYKCKTQTVKNSKGCSSTVYTCLYEGCGKQFTRTWSIFDHVRMHEGEKPYKCSHCSRRYTQKGNLEKHMLLHDRPDINSRRSHLCEHCGKLYTEKYNLKVSYSQLIKFYLTLPLTFSKCNRLISENFTQKHMCEDLEFTRKELNI</sequence>
<keyword evidence="9" id="KW-0539">Nucleus</keyword>
<protein>
    <recommendedName>
        <fullName evidence="11">C2H2-type domain-containing protein</fullName>
    </recommendedName>
</protein>
<keyword evidence="6" id="KW-0862">Zinc</keyword>